<dbReference type="AlphaFoldDB" id="A0AAW2VEU9"/>
<evidence type="ECO:0000313" key="2">
    <source>
        <dbReference type="EMBL" id="KAL0427762.1"/>
    </source>
</evidence>
<dbReference type="PANTHER" id="PTHR31286">
    <property type="entry name" value="GLYCINE-RICH CELL WALL STRUCTURAL PROTEIN 1.8-LIKE"/>
    <property type="match status" value="1"/>
</dbReference>
<dbReference type="Pfam" id="PF14111">
    <property type="entry name" value="DUF4283"/>
    <property type="match status" value="1"/>
</dbReference>
<organism evidence="2">
    <name type="scientific">Sesamum latifolium</name>
    <dbReference type="NCBI Taxonomy" id="2727402"/>
    <lineage>
        <taxon>Eukaryota</taxon>
        <taxon>Viridiplantae</taxon>
        <taxon>Streptophyta</taxon>
        <taxon>Embryophyta</taxon>
        <taxon>Tracheophyta</taxon>
        <taxon>Spermatophyta</taxon>
        <taxon>Magnoliopsida</taxon>
        <taxon>eudicotyledons</taxon>
        <taxon>Gunneridae</taxon>
        <taxon>Pentapetalae</taxon>
        <taxon>asterids</taxon>
        <taxon>lamiids</taxon>
        <taxon>Lamiales</taxon>
        <taxon>Pedaliaceae</taxon>
        <taxon>Sesamum</taxon>
    </lineage>
</organism>
<evidence type="ECO:0000259" key="1">
    <source>
        <dbReference type="Pfam" id="PF14111"/>
    </source>
</evidence>
<comment type="caution">
    <text evidence="2">The sequence shown here is derived from an EMBL/GenBank/DDBJ whole genome shotgun (WGS) entry which is preliminary data.</text>
</comment>
<reference evidence="2" key="2">
    <citation type="journal article" date="2024" name="Plant">
        <title>Genomic evolution and insights into agronomic trait innovations of Sesamum species.</title>
        <authorList>
            <person name="Miao H."/>
            <person name="Wang L."/>
            <person name="Qu L."/>
            <person name="Liu H."/>
            <person name="Sun Y."/>
            <person name="Le M."/>
            <person name="Wang Q."/>
            <person name="Wei S."/>
            <person name="Zheng Y."/>
            <person name="Lin W."/>
            <person name="Duan Y."/>
            <person name="Cao H."/>
            <person name="Xiong S."/>
            <person name="Wang X."/>
            <person name="Wei L."/>
            <person name="Li C."/>
            <person name="Ma Q."/>
            <person name="Ju M."/>
            <person name="Zhao R."/>
            <person name="Li G."/>
            <person name="Mu C."/>
            <person name="Tian Q."/>
            <person name="Mei H."/>
            <person name="Zhang T."/>
            <person name="Gao T."/>
            <person name="Zhang H."/>
        </authorList>
    </citation>
    <scope>NUCLEOTIDE SEQUENCE</scope>
    <source>
        <strain evidence="2">KEN1</strain>
    </source>
</reference>
<accession>A0AAW2VEU9</accession>
<protein>
    <recommendedName>
        <fullName evidence="1">DUF4283 domain-containing protein</fullName>
    </recommendedName>
</protein>
<dbReference type="PANTHER" id="PTHR31286:SF165">
    <property type="entry name" value="DUF4283 DOMAIN-CONTAINING PROTEIN"/>
    <property type="match status" value="1"/>
</dbReference>
<feature type="domain" description="DUF4283" evidence="1">
    <location>
        <begin position="43"/>
        <end position="115"/>
    </location>
</feature>
<sequence length="202" mass="22791">MQSPSNQKPILLRVSTTHLGRYYATSNRTNRMVTSQMIQAGSKRWEAMTVGYFLGRKPPFHQVSAYVRFIWHSVKDVMATVNGFFFIQFANCVALEEVIDGGPWLFQGQPIVLQKRTSGLALRKHGHTQVPIWVKLRHIPVELWTTDGLSTIASGIGRPLYRDAITKAGTRLDFARVCVMVDFNATLPKHIVMIFSGEDGNE</sequence>
<proteinExistence type="predicted"/>
<reference evidence="2" key="1">
    <citation type="submission" date="2020-06" db="EMBL/GenBank/DDBJ databases">
        <authorList>
            <person name="Li T."/>
            <person name="Hu X."/>
            <person name="Zhang T."/>
            <person name="Song X."/>
            <person name="Zhang H."/>
            <person name="Dai N."/>
            <person name="Sheng W."/>
            <person name="Hou X."/>
            <person name="Wei L."/>
        </authorList>
    </citation>
    <scope>NUCLEOTIDE SEQUENCE</scope>
    <source>
        <strain evidence="2">KEN1</strain>
        <tissue evidence="2">Leaf</tissue>
    </source>
</reference>
<name>A0AAW2VEU9_9LAMI</name>
<dbReference type="InterPro" id="IPR025558">
    <property type="entry name" value="DUF4283"/>
</dbReference>
<dbReference type="InterPro" id="IPR040256">
    <property type="entry name" value="At4g02000-like"/>
</dbReference>
<gene>
    <name evidence="2" type="ORF">Slati_2951000</name>
</gene>
<dbReference type="EMBL" id="JACGWN010000010">
    <property type="protein sequence ID" value="KAL0427762.1"/>
    <property type="molecule type" value="Genomic_DNA"/>
</dbReference>